<dbReference type="PANTHER" id="PTHR21847:SF1">
    <property type="entry name" value="EF-HAND CALCIUM-BINDING DOMAIN-CONTAINING PROTEIN 10"/>
    <property type="match status" value="1"/>
</dbReference>
<feature type="compositionally biased region" description="Basic and acidic residues" evidence="1">
    <location>
        <begin position="26"/>
        <end position="35"/>
    </location>
</feature>
<dbReference type="OrthoDB" id="10260455at2759"/>
<dbReference type="InterPro" id="IPR002048">
    <property type="entry name" value="EF_hand_dom"/>
</dbReference>
<feature type="domain" description="EF-hand" evidence="2">
    <location>
        <begin position="282"/>
        <end position="317"/>
    </location>
</feature>
<dbReference type="GO" id="GO:0005509">
    <property type="term" value="F:calcium ion binding"/>
    <property type="evidence" value="ECO:0007669"/>
    <property type="project" value="InterPro"/>
</dbReference>
<name>A0A6J2XZI8_SITOR</name>
<dbReference type="InParanoid" id="A0A6J2XZI8"/>
<dbReference type="InterPro" id="IPR039879">
    <property type="entry name" value="EFC10"/>
</dbReference>
<proteinExistence type="predicted"/>
<dbReference type="GeneID" id="115882772"/>
<dbReference type="KEGG" id="soy:115882772"/>
<feature type="region of interest" description="Disordered" evidence="1">
    <location>
        <begin position="15"/>
        <end position="35"/>
    </location>
</feature>
<dbReference type="PROSITE" id="PS50222">
    <property type="entry name" value="EF_HAND_2"/>
    <property type="match status" value="1"/>
</dbReference>
<evidence type="ECO:0000313" key="3">
    <source>
        <dbReference type="Proteomes" id="UP000504635"/>
    </source>
</evidence>
<gene>
    <name evidence="4" type="primary">LOC115882772</name>
</gene>
<dbReference type="PANTHER" id="PTHR21847">
    <property type="entry name" value="EF-HAND CALCIUM-BINDING DOMAIN-CONTAINING PROTEIN 10"/>
    <property type="match status" value="1"/>
</dbReference>
<evidence type="ECO:0000313" key="4">
    <source>
        <dbReference type="RefSeq" id="XP_030756872.1"/>
    </source>
</evidence>
<dbReference type="Pfam" id="PF24548">
    <property type="entry name" value="EF_EFCAB10_C"/>
    <property type="match status" value="1"/>
</dbReference>
<organism evidence="3 4">
    <name type="scientific">Sitophilus oryzae</name>
    <name type="common">Rice weevil</name>
    <name type="synonym">Curculio oryzae</name>
    <dbReference type="NCBI Taxonomy" id="7048"/>
    <lineage>
        <taxon>Eukaryota</taxon>
        <taxon>Metazoa</taxon>
        <taxon>Ecdysozoa</taxon>
        <taxon>Arthropoda</taxon>
        <taxon>Hexapoda</taxon>
        <taxon>Insecta</taxon>
        <taxon>Pterygota</taxon>
        <taxon>Neoptera</taxon>
        <taxon>Endopterygota</taxon>
        <taxon>Coleoptera</taxon>
        <taxon>Polyphaga</taxon>
        <taxon>Cucujiformia</taxon>
        <taxon>Curculionidae</taxon>
        <taxon>Dryophthorinae</taxon>
        <taxon>Sitophilus</taxon>
    </lineage>
</organism>
<keyword evidence="3" id="KW-1185">Reference proteome</keyword>
<feature type="compositionally biased region" description="Acidic residues" evidence="1">
    <location>
        <begin position="15"/>
        <end position="25"/>
    </location>
</feature>
<dbReference type="InterPro" id="IPR056587">
    <property type="entry name" value="EF_EFCAB10_C"/>
</dbReference>
<dbReference type="RefSeq" id="XP_030756872.1">
    <property type="nucleotide sequence ID" value="XM_030901012.1"/>
</dbReference>
<protein>
    <submittedName>
        <fullName evidence="4">Uncharacterized protein LOC115882772</fullName>
    </submittedName>
</protein>
<evidence type="ECO:0000259" key="2">
    <source>
        <dbReference type="PROSITE" id="PS50222"/>
    </source>
</evidence>
<accession>A0A6J2XZI8</accession>
<dbReference type="Proteomes" id="UP000504635">
    <property type="component" value="Unplaced"/>
</dbReference>
<dbReference type="AlphaFoldDB" id="A0A6J2XZI8"/>
<reference evidence="4" key="1">
    <citation type="submission" date="2025-08" db="UniProtKB">
        <authorList>
            <consortium name="RefSeq"/>
        </authorList>
    </citation>
    <scope>IDENTIFICATION</scope>
    <source>
        <tissue evidence="4">Gonads</tissue>
    </source>
</reference>
<evidence type="ECO:0000256" key="1">
    <source>
        <dbReference type="SAM" id="MobiDB-lite"/>
    </source>
</evidence>
<sequence length="402" mass="46611">MDDLPETYLFSTFAPEDEETFGDAEDTSKQEETLVPKSKEYYYQDYDYVRPRQSDFDRKEVKGTKLFEDKNVDQEQVGEDMDEPKLHKDASILVTGFGMRNVDSFQRLVNMSQEERKKWELRKLWRDENIRLSILREKERKEKVELAAELGTLTVSTDDQSPRSTSDLLTQTDSSLTDKLHGSKKQLDYLLGIDSAAEEELSVKSEYKIGEAESVDAFKYSTSKSIRESQQYLRSHRIFEFFQFIVAHLLSAKADNPIEFILKLINQCLLYRSGMSNPPLLFDKKHIHQLFHLMDRMKSGFVEPAQYVTAMQTLAICTFNEHPEYSEEGLISEETFVEEIYNAELAIFEDLIKRRSLKKKARKVPESYDTISVPSADPPFFIPSSMFKLSKHTLSSSRHSEG</sequence>